<keyword evidence="3" id="KW-1185">Reference proteome</keyword>
<dbReference type="Proteomes" id="UP000314294">
    <property type="component" value="Unassembled WGS sequence"/>
</dbReference>
<comment type="caution">
    <text evidence="2">The sequence shown here is derived from an EMBL/GenBank/DDBJ whole genome shotgun (WGS) entry which is preliminary data.</text>
</comment>
<evidence type="ECO:0000313" key="2">
    <source>
        <dbReference type="EMBL" id="TNN88146.1"/>
    </source>
</evidence>
<proteinExistence type="predicted"/>
<dbReference type="EMBL" id="SRLO01000007">
    <property type="protein sequence ID" value="TNN88146.1"/>
    <property type="molecule type" value="Genomic_DNA"/>
</dbReference>
<feature type="compositionally biased region" description="Basic and acidic residues" evidence="1">
    <location>
        <begin position="21"/>
        <end position="32"/>
    </location>
</feature>
<name>A0A4Z2JD37_9TELE</name>
<gene>
    <name evidence="2" type="ORF">EYF80_001727</name>
</gene>
<evidence type="ECO:0000313" key="3">
    <source>
        <dbReference type="Proteomes" id="UP000314294"/>
    </source>
</evidence>
<reference evidence="2 3" key="1">
    <citation type="submission" date="2019-03" db="EMBL/GenBank/DDBJ databases">
        <title>First draft genome of Liparis tanakae, snailfish: a comprehensive survey of snailfish specific genes.</title>
        <authorList>
            <person name="Kim W."/>
            <person name="Song I."/>
            <person name="Jeong J.-H."/>
            <person name="Kim D."/>
            <person name="Kim S."/>
            <person name="Ryu S."/>
            <person name="Song J.Y."/>
            <person name="Lee S.K."/>
        </authorList>
    </citation>
    <scope>NUCLEOTIDE SEQUENCE [LARGE SCALE GENOMIC DNA]</scope>
    <source>
        <tissue evidence="2">Muscle</tissue>
    </source>
</reference>
<dbReference type="AlphaFoldDB" id="A0A4Z2JD37"/>
<organism evidence="2 3">
    <name type="scientific">Liparis tanakae</name>
    <name type="common">Tanaka's snailfish</name>
    <dbReference type="NCBI Taxonomy" id="230148"/>
    <lineage>
        <taxon>Eukaryota</taxon>
        <taxon>Metazoa</taxon>
        <taxon>Chordata</taxon>
        <taxon>Craniata</taxon>
        <taxon>Vertebrata</taxon>
        <taxon>Euteleostomi</taxon>
        <taxon>Actinopterygii</taxon>
        <taxon>Neopterygii</taxon>
        <taxon>Teleostei</taxon>
        <taxon>Neoteleostei</taxon>
        <taxon>Acanthomorphata</taxon>
        <taxon>Eupercaria</taxon>
        <taxon>Perciformes</taxon>
        <taxon>Cottioidei</taxon>
        <taxon>Cottales</taxon>
        <taxon>Liparidae</taxon>
        <taxon>Liparis</taxon>
    </lineage>
</organism>
<evidence type="ECO:0000256" key="1">
    <source>
        <dbReference type="SAM" id="MobiDB-lite"/>
    </source>
</evidence>
<protein>
    <submittedName>
        <fullName evidence="2">Uncharacterized protein</fullName>
    </submittedName>
</protein>
<accession>A0A4Z2JD37</accession>
<feature type="region of interest" description="Disordered" evidence="1">
    <location>
        <begin position="1"/>
        <end position="37"/>
    </location>
</feature>
<sequence length="439" mass="47989">MAVKTCKSLNQPGETGPPELLSKERPESESKSSRTCGFMLSREPISWLQTEANGRAARPTAIPGDGSECEEPVDSSRKRVLCCWVAGLDSALSVATPNALVTIASCKLTSWLMALGISVSRCSLSSLASSLGLSNPELVEVLLLVEGPQSALSVAETWCTSHAFNCVGKRREPRVLTSSSSRRLAKKSSNSGHFGGRGRHYGGLAVIDVGREACGGCWKQRGRERWRGNLRPQREAAVGELMRALVCVQGSVGLVWILLEADWSKVKGHTELLWSGEEGWAREAMADRCLQRPDCTSVTIRREKDFLCVLLVLYVPTTTNDPSPLHLHWKGHVVNALLFCGKYTGLPCRPLWPLPYPDGPCLSHQGPRPIPSPYAAIHSHNVCIGTLSQTSDWQRGHMEASCTASDRRFLEQGFLPATTGASALIKEQEDEEHLKERAR</sequence>